<dbReference type="InterPro" id="IPR027417">
    <property type="entry name" value="P-loop_NTPase"/>
</dbReference>
<keyword evidence="4" id="KW-0231">Viral genome packaging</keyword>
<evidence type="ECO:0000256" key="3">
    <source>
        <dbReference type="ARBA" id="ARBA00022840"/>
    </source>
</evidence>
<evidence type="ECO:0000313" key="6">
    <source>
        <dbReference type="EMBL" id="CAB5220219.1"/>
    </source>
</evidence>
<protein>
    <submittedName>
        <fullName evidence="6">Archaeophage PsiM2, terminase large subunit</fullName>
    </submittedName>
</protein>
<dbReference type="Pfam" id="PF03237">
    <property type="entry name" value="Terminase_6N"/>
    <property type="match status" value="1"/>
</dbReference>
<feature type="domain" description="Terminase large subunit gp17-like C-terminal" evidence="5">
    <location>
        <begin position="359"/>
        <end position="502"/>
    </location>
</feature>
<evidence type="ECO:0000256" key="4">
    <source>
        <dbReference type="ARBA" id="ARBA00023219"/>
    </source>
</evidence>
<keyword evidence="2" id="KW-0547">Nucleotide-binding</keyword>
<dbReference type="Gene3D" id="3.30.420.240">
    <property type="match status" value="1"/>
</dbReference>
<gene>
    <name evidence="6" type="ORF">UFOVP235_11</name>
</gene>
<proteinExistence type="predicted"/>
<keyword evidence="1" id="KW-1188">Viral release from host cell</keyword>
<dbReference type="GO" id="GO:0005524">
    <property type="term" value="F:ATP binding"/>
    <property type="evidence" value="ECO:0007669"/>
    <property type="project" value="UniProtKB-KW"/>
</dbReference>
<organism evidence="6">
    <name type="scientific">uncultured Caudovirales phage</name>
    <dbReference type="NCBI Taxonomy" id="2100421"/>
    <lineage>
        <taxon>Viruses</taxon>
        <taxon>Duplodnaviria</taxon>
        <taxon>Heunggongvirae</taxon>
        <taxon>Uroviricota</taxon>
        <taxon>Caudoviricetes</taxon>
        <taxon>Peduoviridae</taxon>
        <taxon>Maltschvirus</taxon>
        <taxon>Maltschvirus maltsch</taxon>
    </lineage>
</organism>
<dbReference type="InterPro" id="IPR006517">
    <property type="entry name" value="Phage_terminase_lsu-like_C"/>
</dbReference>
<evidence type="ECO:0000256" key="2">
    <source>
        <dbReference type="ARBA" id="ARBA00022741"/>
    </source>
</evidence>
<dbReference type="Pfam" id="PF17289">
    <property type="entry name" value="Terminase_6C"/>
    <property type="match status" value="1"/>
</dbReference>
<sequence length="552" mass="63302">MTDIDIRSAAQRLLTLEEASDSFLGYVRLMEPTFELASFHLEIIDVLDRLEKGTLRIADRKVTRVLINMPPRHGKSTLVTHLFSAYYMGRDPRRHVLSTSYSSDLSNTFGQKVRNYVQQPDHTHAFPRFTLRNDTRAKNDWMTQSDATHDGGGSYYGCGVGGSTTGRPANLLLIDDPVKNRAEAESPTYRNRVWDFYVSSLENRKEPTSTGEEPIEIVILTRWHPDDLAGRLMNSPDWSAGRWLHINFPAIREIDTDVKIKRSHLPPDDPDHLKAFECRKLSKPLQFITRKREMALWPDRFSLSELHRKRALNEREFAALYQQSPYIRGGNVLKADWWRYYAPKDIDIEKDFQSIIISVDSAYKSGDQNDPTAIGVFGLHHNADIYILDIFRSRIEYPDLKRKLIALNTQWRGRGLRAIYIEDKSSGQSVIQELRRESGLSIIPHKVSSDKLTRLLTVTPMIQGGRVLLPSQAMWLDIFLQECVEFPNSTHDDQIDMLSMALDVLSRQSVSPDMIDLSMSPFSSLNTLTPKFTDSLRQKLAPNHPTFRGWGQ</sequence>
<dbReference type="InterPro" id="IPR035421">
    <property type="entry name" value="Terminase_6C"/>
</dbReference>
<dbReference type="Gene3D" id="3.40.50.300">
    <property type="entry name" value="P-loop containing nucleotide triphosphate hydrolases"/>
    <property type="match status" value="1"/>
</dbReference>
<keyword evidence="3" id="KW-0067">ATP-binding</keyword>
<dbReference type="NCBIfam" id="TIGR01630">
    <property type="entry name" value="psiM2_ORF9"/>
    <property type="match status" value="1"/>
</dbReference>
<evidence type="ECO:0000259" key="5">
    <source>
        <dbReference type="Pfam" id="PF17289"/>
    </source>
</evidence>
<dbReference type="EMBL" id="LR798282">
    <property type="protein sequence ID" value="CAB5220219.1"/>
    <property type="molecule type" value="Genomic_DNA"/>
</dbReference>
<name>A0A6J7WQC5_9CAUD</name>
<reference evidence="6" key="1">
    <citation type="submission" date="2020-05" db="EMBL/GenBank/DDBJ databases">
        <authorList>
            <person name="Chiriac C."/>
            <person name="Salcher M."/>
            <person name="Ghai R."/>
            <person name="Kavagutti S V."/>
        </authorList>
    </citation>
    <scope>NUCLEOTIDE SEQUENCE</scope>
</reference>
<evidence type="ECO:0000256" key="1">
    <source>
        <dbReference type="ARBA" id="ARBA00022612"/>
    </source>
</evidence>
<accession>A0A6J7WQC5</accession>